<reference evidence="1" key="1">
    <citation type="submission" date="2018-02" db="EMBL/GenBank/DDBJ databases">
        <title>Rhizophora mucronata_Transcriptome.</title>
        <authorList>
            <person name="Meera S.P."/>
            <person name="Sreeshan A."/>
            <person name="Augustine A."/>
        </authorList>
    </citation>
    <scope>NUCLEOTIDE SEQUENCE</scope>
    <source>
        <tissue evidence="1">Leaf</tissue>
    </source>
</reference>
<dbReference type="AlphaFoldDB" id="A0A2P2R0J4"/>
<evidence type="ECO:0000313" key="1">
    <source>
        <dbReference type="EMBL" id="MBX72681.1"/>
    </source>
</evidence>
<accession>A0A2P2R0J4</accession>
<organism evidence="1">
    <name type="scientific">Rhizophora mucronata</name>
    <name type="common">Asiatic mangrove</name>
    <dbReference type="NCBI Taxonomy" id="61149"/>
    <lineage>
        <taxon>Eukaryota</taxon>
        <taxon>Viridiplantae</taxon>
        <taxon>Streptophyta</taxon>
        <taxon>Embryophyta</taxon>
        <taxon>Tracheophyta</taxon>
        <taxon>Spermatophyta</taxon>
        <taxon>Magnoliopsida</taxon>
        <taxon>eudicotyledons</taxon>
        <taxon>Gunneridae</taxon>
        <taxon>Pentapetalae</taxon>
        <taxon>rosids</taxon>
        <taxon>fabids</taxon>
        <taxon>Malpighiales</taxon>
        <taxon>Rhizophoraceae</taxon>
        <taxon>Rhizophora</taxon>
    </lineage>
</organism>
<dbReference type="EMBL" id="GGEC01092197">
    <property type="protein sequence ID" value="MBX72681.1"/>
    <property type="molecule type" value="Transcribed_RNA"/>
</dbReference>
<proteinExistence type="predicted"/>
<name>A0A2P2R0J4_RHIMU</name>
<sequence>MIVRYFITIRLTHIFPLNFFSRKR</sequence>
<protein>
    <submittedName>
        <fullName evidence="1">Uncharacterized protein</fullName>
    </submittedName>
</protein>